<dbReference type="PANTHER" id="PTHR33705">
    <property type="entry name" value="PHOSPHOCARRIER PROTEIN HPR"/>
    <property type="match status" value="1"/>
</dbReference>
<organism evidence="7 8">
    <name type="scientific">Anoxybacteroides rupiense</name>
    <dbReference type="NCBI Taxonomy" id="311460"/>
    <lineage>
        <taxon>Bacteria</taxon>
        <taxon>Bacillati</taxon>
        <taxon>Bacillota</taxon>
        <taxon>Bacilli</taxon>
        <taxon>Bacillales</taxon>
        <taxon>Anoxybacillaceae</taxon>
        <taxon>Anoxybacteroides</taxon>
    </lineage>
</organism>
<accession>A0ABD5IYZ0</accession>
<dbReference type="InterPro" id="IPR001020">
    <property type="entry name" value="PTS_HPr_His_P_site"/>
</dbReference>
<dbReference type="PRINTS" id="PR00107">
    <property type="entry name" value="PHOSPHOCPHPR"/>
</dbReference>
<gene>
    <name evidence="7" type="ORF">P9850_14535</name>
</gene>
<evidence type="ECO:0000256" key="5">
    <source>
        <dbReference type="ARBA" id="ARBA00033055"/>
    </source>
</evidence>
<evidence type="ECO:0000256" key="4">
    <source>
        <dbReference type="ARBA" id="ARBA00022597"/>
    </source>
</evidence>
<dbReference type="PROSITE" id="PS51350">
    <property type="entry name" value="PTS_HPR_DOM"/>
    <property type="match status" value="1"/>
</dbReference>
<keyword evidence="4" id="KW-0762">Sugar transport</keyword>
<protein>
    <recommendedName>
        <fullName evidence="2">Phosphocarrier protein HPr</fullName>
    </recommendedName>
    <alternativeName>
        <fullName evidence="5">Histidine-containing protein</fullName>
    </alternativeName>
</protein>
<dbReference type="Gene3D" id="3.30.1340.10">
    <property type="entry name" value="HPr-like"/>
    <property type="match status" value="1"/>
</dbReference>
<dbReference type="Proteomes" id="UP001339962">
    <property type="component" value="Unassembled WGS sequence"/>
</dbReference>
<dbReference type="PANTHER" id="PTHR33705:SF1">
    <property type="entry name" value="PHOSPHOCARRIER PROTEIN HPR"/>
    <property type="match status" value="1"/>
</dbReference>
<evidence type="ECO:0000259" key="6">
    <source>
        <dbReference type="PROSITE" id="PS51350"/>
    </source>
</evidence>
<feature type="domain" description="HPr" evidence="6">
    <location>
        <begin position="1"/>
        <end position="90"/>
    </location>
</feature>
<name>A0ABD5IYZ0_9BACL</name>
<evidence type="ECO:0000313" key="8">
    <source>
        <dbReference type="Proteomes" id="UP001339962"/>
    </source>
</evidence>
<dbReference type="InterPro" id="IPR000032">
    <property type="entry name" value="HPr-like"/>
</dbReference>
<proteinExistence type="predicted"/>
<evidence type="ECO:0000256" key="3">
    <source>
        <dbReference type="ARBA" id="ARBA00022448"/>
    </source>
</evidence>
<dbReference type="CDD" id="cd00367">
    <property type="entry name" value="PTS-HPr_like"/>
    <property type="match status" value="1"/>
</dbReference>
<dbReference type="InterPro" id="IPR050399">
    <property type="entry name" value="HPr"/>
</dbReference>
<sequence length="90" mass="9936">MIEKAVTVTIENGLHARPAAQLVQQASQYQSKLELVIGQQRINAKSILHLMSVAISEGQTIKVMVDGEDEQEAWTFIASFLQPGNESTLR</sequence>
<dbReference type="NCBIfam" id="TIGR01003">
    <property type="entry name" value="PTS_HPr_family"/>
    <property type="match status" value="1"/>
</dbReference>
<dbReference type="RefSeq" id="WP_212387236.1">
    <property type="nucleotide sequence ID" value="NZ_JAGUQN010000006.1"/>
</dbReference>
<dbReference type="EMBL" id="JARTLI010000038">
    <property type="protein sequence ID" value="MED5053019.1"/>
    <property type="molecule type" value="Genomic_DNA"/>
</dbReference>
<reference evidence="7 8" key="1">
    <citation type="submission" date="2023-03" db="EMBL/GenBank/DDBJ databases">
        <title>Bacillus Genome Sequencing.</title>
        <authorList>
            <person name="Dunlap C."/>
        </authorList>
    </citation>
    <scope>NUCLEOTIDE SEQUENCE [LARGE SCALE GENOMIC DNA]</scope>
    <source>
        <strain evidence="7 8">NRS-38</strain>
    </source>
</reference>
<dbReference type="Pfam" id="PF00381">
    <property type="entry name" value="PTS-HPr"/>
    <property type="match status" value="1"/>
</dbReference>
<keyword evidence="3" id="KW-0813">Transport</keyword>
<evidence type="ECO:0000256" key="1">
    <source>
        <dbReference type="ARBA" id="ARBA00003681"/>
    </source>
</evidence>
<dbReference type="PROSITE" id="PS00369">
    <property type="entry name" value="PTS_HPR_HIS"/>
    <property type="match status" value="1"/>
</dbReference>
<evidence type="ECO:0000256" key="2">
    <source>
        <dbReference type="ARBA" id="ARBA00020422"/>
    </source>
</evidence>
<comment type="function">
    <text evidence="1">General (non sugar-specific) component of the phosphoenolpyruvate-dependent sugar phosphotransferase system (sugar PTS). This major carbohydrate active-transport system catalyzes the phosphorylation of incoming sugar substrates concomitantly with their translocation across the cell membrane. The phosphoryl group from phosphoenolpyruvate (PEP) is transferred to the phosphoryl carrier protein HPr by enzyme I. Phospho-HPr then transfers it to the PTS EIIA domain.</text>
</comment>
<dbReference type="SUPFAM" id="SSF55594">
    <property type="entry name" value="HPr-like"/>
    <property type="match status" value="1"/>
</dbReference>
<comment type="caution">
    <text evidence="7">The sequence shown here is derived from an EMBL/GenBank/DDBJ whole genome shotgun (WGS) entry which is preliminary data.</text>
</comment>
<evidence type="ECO:0000313" key="7">
    <source>
        <dbReference type="EMBL" id="MED5053019.1"/>
    </source>
</evidence>
<dbReference type="AlphaFoldDB" id="A0ABD5IYZ0"/>
<dbReference type="InterPro" id="IPR035895">
    <property type="entry name" value="HPr-like_sf"/>
</dbReference>